<dbReference type="PANTHER" id="PTHR33508:SF1">
    <property type="entry name" value="UPF0056 MEMBRANE PROTEIN YHCE"/>
    <property type="match status" value="1"/>
</dbReference>
<reference evidence="8 9" key="1">
    <citation type="journal article" date="2011" name="J. Microbiol.">
        <title>Complete genome of Leptospirillum ferriphilum ML-04 provides insight into its physiology and environmental adaptation.</title>
        <authorList>
            <person name="Mi S."/>
            <person name="Song J."/>
            <person name="Lin J."/>
            <person name="Che Y."/>
            <person name="Zheng H."/>
            <person name="Lin J."/>
        </authorList>
    </citation>
    <scope>NUCLEOTIDE SEQUENCE [LARGE SCALE GENOMIC DNA]</scope>
    <source>
        <strain evidence="8 9">ML-04</strain>
    </source>
</reference>
<accession>J9Z8T5</accession>
<keyword evidence="5 7" id="KW-1133">Transmembrane helix</keyword>
<comment type="similarity">
    <text evidence="2 7">Belongs to the UPF0056 (MarC) family.</text>
</comment>
<dbReference type="PATRIC" id="fig|1048260.3.peg.56"/>
<feature type="transmembrane region" description="Helical" evidence="7">
    <location>
        <begin position="52"/>
        <end position="75"/>
    </location>
</feature>
<keyword evidence="3" id="KW-1003">Cell membrane</keyword>
<dbReference type="EMBL" id="CP002919">
    <property type="protein sequence ID" value="AFS52308.1"/>
    <property type="molecule type" value="Genomic_DNA"/>
</dbReference>
<dbReference type="HOGENOM" id="CLU_079909_1_0_0"/>
<dbReference type="NCBIfam" id="TIGR00427">
    <property type="entry name" value="NAAT family transporter"/>
    <property type="match status" value="1"/>
</dbReference>
<evidence type="ECO:0000256" key="1">
    <source>
        <dbReference type="ARBA" id="ARBA00004651"/>
    </source>
</evidence>
<dbReference type="AlphaFoldDB" id="J9Z8T5"/>
<dbReference type="KEGG" id="lfi:LFML04_0054"/>
<organism evidence="8 9">
    <name type="scientific">Leptospirillum ferriphilum (strain ML-04)</name>
    <dbReference type="NCBI Taxonomy" id="1048260"/>
    <lineage>
        <taxon>Bacteria</taxon>
        <taxon>Pseudomonadati</taxon>
        <taxon>Nitrospirota</taxon>
        <taxon>Nitrospiria</taxon>
        <taxon>Nitrospirales</taxon>
        <taxon>Nitrospiraceae</taxon>
        <taxon>Leptospirillum</taxon>
    </lineage>
</organism>
<evidence type="ECO:0000313" key="9">
    <source>
        <dbReference type="Proteomes" id="UP000006177"/>
    </source>
</evidence>
<dbReference type="InterPro" id="IPR002771">
    <property type="entry name" value="Multi_antbiot-R_MarC"/>
</dbReference>
<evidence type="ECO:0000256" key="6">
    <source>
        <dbReference type="ARBA" id="ARBA00023136"/>
    </source>
</evidence>
<protein>
    <recommendedName>
        <fullName evidence="7">UPF0056 inner membrane protein</fullName>
    </recommendedName>
</protein>
<evidence type="ECO:0000313" key="8">
    <source>
        <dbReference type="EMBL" id="AFS52308.1"/>
    </source>
</evidence>
<proteinExistence type="inferred from homology"/>
<feature type="transmembrane region" description="Helical" evidence="7">
    <location>
        <begin position="20"/>
        <end position="40"/>
    </location>
</feature>
<gene>
    <name evidence="8" type="ordered locus">LFML04_0054</name>
</gene>
<keyword evidence="6 7" id="KW-0472">Membrane</keyword>
<name>J9Z8T5_LEPFM</name>
<feature type="transmembrane region" description="Helical" evidence="7">
    <location>
        <begin position="151"/>
        <end position="169"/>
    </location>
</feature>
<evidence type="ECO:0000256" key="2">
    <source>
        <dbReference type="ARBA" id="ARBA00009784"/>
    </source>
</evidence>
<dbReference type="Pfam" id="PF01914">
    <property type="entry name" value="MarC"/>
    <property type="match status" value="1"/>
</dbReference>
<evidence type="ECO:0000256" key="4">
    <source>
        <dbReference type="ARBA" id="ARBA00022692"/>
    </source>
</evidence>
<feature type="transmembrane region" description="Helical" evidence="7">
    <location>
        <begin position="123"/>
        <end position="145"/>
    </location>
</feature>
<dbReference type="GO" id="GO:0005886">
    <property type="term" value="C:plasma membrane"/>
    <property type="evidence" value="ECO:0007669"/>
    <property type="project" value="UniProtKB-SubCell"/>
</dbReference>
<sequence length="213" mass="22623">MSFLLSALGVLTMSHRFLLAFLPLFVAIDPPGILPFFLSLTQGLPAPQKKTIARTASLTAFLLSLSFALGGRVILDYLGLSIWDFSIAGGILLLVLSVSDLLQSQKLPEEEDVSAKNLTRRSLGVVPLGIPVIAGPATLTTALTLSKSGPLWAVVSALLVNMLLIYFLLSRSEKLNRIMGNTLSSAVGKIFSLLLAAIAVSLIHKGIVGLMMP</sequence>
<dbReference type="STRING" id="1048260.LFML04_0054"/>
<feature type="transmembrane region" description="Helical" evidence="7">
    <location>
        <begin position="81"/>
        <end position="102"/>
    </location>
</feature>
<comment type="subcellular location">
    <subcellularLocation>
        <location evidence="7">Cell inner membrane</location>
        <topology evidence="7">Multi-pass membrane protein</topology>
    </subcellularLocation>
    <subcellularLocation>
        <location evidence="1">Cell membrane</location>
        <topology evidence="1">Multi-pass membrane protein</topology>
    </subcellularLocation>
</comment>
<evidence type="ECO:0000256" key="3">
    <source>
        <dbReference type="ARBA" id="ARBA00022475"/>
    </source>
</evidence>
<feature type="transmembrane region" description="Helical" evidence="7">
    <location>
        <begin position="190"/>
        <end position="212"/>
    </location>
</feature>
<dbReference type="PANTHER" id="PTHR33508">
    <property type="entry name" value="UPF0056 MEMBRANE PROTEIN YHCE"/>
    <property type="match status" value="1"/>
</dbReference>
<evidence type="ECO:0000256" key="5">
    <source>
        <dbReference type="ARBA" id="ARBA00022989"/>
    </source>
</evidence>
<evidence type="ECO:0000256" key="7">
    <source>
        <dbReference type="RuleBase" id="RU362048"/>
    </source>
</evidence>
<dbReference type="Proteomes" id="UP000006177">
    <property type="component" value="Chromosome"/>
</dbReference>
<keyword evidence="4 7" id="KW-0812">Transmembrane</keyword>